<dbReference type="PANTHER" id="PTHR30329">
    <property type="entry name" value="STATOR ELEMENT OF FLAGELLAR MOTOR COMPLEX"/>
    <property type="match status" value="1"/>
</dbReference>
<name>A0ABR7NBQ0_9FIRM</name>
<dbReference type="InterPro" id="IPR006665">
    <property type="entry name" value="OmpA-like"/>
</dbReference>
<feature type="coiled-coil region" evidence="2">
    <location>
        <begin position="65"/>
        <end position="141"/>
    </location>
</feature>
<dbReference type="Gene3D" id="3.30.1330.60">
    <property type="entry name" value="OmpA-like domain"/>
    <property type="match status" value="1"/>
</dbReference>
<comment type="caution">
    <text evidence="5">The sequence shown here is derived from an EMBL/GenBank/DDBJ whole genome shotgun (WGS) entry which is preliminary data.</text>
</comment>
<evidence type="ECO:0000256" key="1">
    <source>
        <dbReference type="PROSITE-ProRule" id="PRU00473"/>
    </source>
</evidence>
<keyword evidence="6" id="KW-1185">Reference proteome</keyword>
<sequence>MRRRREKENTGHNVWRSYSDMMAGILLLFVLIMCVTLFQSQINYEKSIKEQQEKLVLQDEYTKQIMEQQGVVEDQQNQLSDQQDQLASQDELLAAQKQQLDDLAAQLADQQKKLAAQSVTLADQQSALDEKTTQLATQQKRIDNIIGVKADVIEALKKEFASNSMTVEIDANNGALVMDSSVLFDYDETELSDAGKEVLAQVLPIYCNVLLDPQYYSYLAEIIIDGYTDSSGGYEYNLELSQRRSLAVAEYLLELSQNFLSEDNQTLLRQNLTVNGHSSSNLILDANGNEDAEASRRVEVKFRLKDEEMIEELRGILDTSAEETQTENTTEAVQE</sequence>
<dbReference type="Proteomes" id="UP000657421">
    <property type="component" value="Unassembled WGS sequence"/>
</dbReference>
<dbReference type="PANTHER" id="PTHR30329:SF21">
    <property type="entry name" value="LIPOPROTEIN YIAD-RELATED"/>
    <property type="match status" value="1"/>
</dbReference>
<reference evidence="5 6" key="1">
    <citation type="submission" date="2020-08" db="EMBL/GenBank/DDBJ databases">
        <title>Genome public.</title>
        <authorList>
            <person name="Liu C."/>
            <person name="Sun Q."/>
        </authorList>
    </citation>
    <scope>NUCLEOTIDE SEQUENCE [LARGE SCALE GENOMIC DNA]</scope>
    <source>
        <strain evidence="5 6">NSJ-46</strain>
    </source>
</reference>
<keyword evidence="3" id="KW-1133">Transmembrane helix</keyword>
<keyword evidence="2" id="KW-0175">Coiled coil</keyword>
<evidence type="ECO:0000256" key="3">
    <source>
        <dbReference type="SAM" id="Phobius"/>
    </source>
</evidence>
<keyword evidence="1 3" id="KW-0472">Membrane</keyword>
<evidence type="ECO:0000259" key="4">
    <source>
        <dbReference type="PROSITE" id="PS51123"/>
    </source>
</evidence>
<dbReference type="RefSeq" id="WP_249309149.1">
    <property type="nucleotide sequence ID" value="NZ_JACRSZ010000012.1"/>
</dbReference>
<dbReference type="EMBL" id="JACRSZ010000012">
    <property type="protein sequence ID" value="MBC8573830.1"/>
    <property type="molecule type" value="Genomic_DNA"/>
</dbReference>
<dbReference type="SUPFAM" id="SSF103088">
    <property type="entry name" value="OmpA-like"/>
    <property type="match status" value="1"/>
</dbReference>
<dbReference type="Pfam" id="PF00691">
    <property type="entry name" value="OmpA"/>
    <property type="match status" value="1"/>
</dbReference>
<evidence type="ECO:0000256" key="2">
    <source>
        <dbReference type="SAM" id="Coils"/>
    </source>
</evidence>
<dbReference type="PROSITE" id="PS51123">
    <property type="entry name" value="OMPA_2"/>
    <property type="match status" value="1"/>
</dbReference>
<proteinExistence type="predicted"/>
<keyword evidence="3" id="KW-0812">Transmembrane</keyword>
<organism evidence="5 6">
    <name type="scientific">Jingyaoa shaoxingensis</name>
    <dbReference type="NCBI Taxonomy" id="2763671"/>
    <lineage>
        <taxon>Bacteria</taxon>
        <taxon>Bacillati</taxon>
        <taxon>Bacillota</taxon>
        <taxon>Clostridia</taxon>
        <taxon>Lachnospirales</taxon>
        <taxon>Lachnospiraceae</taxon>
        <taxon>Jingyaoa</taxon>
    </lineage>
</organism>
<dbReference type="InterPro" id="IPR036737">
    <property type="entry name" value="OmpA-like_sf"/>
</dbReference>
<accession>A0ABR7NBQ0</accession>
<dbReference type="InterPro" id="IPR050330">
    <property type="entry name" value="Bact_OuterMem_StrucFunc"/>
</dbReference>
<dbReference type="CDD" id="cd07185">
    <property type="entry name" value="OmpA_C-like"/>
    <property type="match status" value="1"/>
</dbReference>
<gene>
    <name evidence="5" type="ORF">H8716_12155</name>
</gene>
<feature type="domain" description="OmpA-like" evidence="4">
    <location>
        <begin position="171"/>
        <end position="306"/>
    </location>
</feature>
<evidence type="ECO:0000313" key="5">
    <source>
        <dbReference type="EMBL" id="MBC8573830.1"/>
    </source>
</evidence>
<feature type="transmembrane region" description="Helical" evidence="3">
    <location>
        <begin position="21"/>
        <end position="38"/>
    </location>
</feature>
<protein>
    <submittedName>
        <fullName evidence="5">OmpA family protein</fullName>
    </submittedName>
</protein>
<evidence type="ECO:0000313" key="6">
    <source>
        <dbReference type="Proteomes" id="UP000657421"/>
    </source>
</evidence>